<proteinExistence type="predicted"/>
<dbReference type="PROSITE" id="PS50213">
    <property type="entry name" value="FAS1"/>
    <property type="match status" value="2"/>
</dbReference>
<evidence type="ECO:0000259" key="1">
    <source>
        <dbReference type="PROSITE" id="PS50213"/>
    </source>
</evidence>
<dbReference type="EMBL" id="JAJNEC010000003">
    <property type="protein sequence ID" value="MCD2421775.1"/>
    <property type="molecule type" value="Genomic_DNA"/>
</dbReference>
<dbReference type="RefSeq" id="WP_231002678.1">
    <property type="nucleotide sequence ID" value="NZ_JAJNEC010000003.1"/>
</dbReference>
<dbReference type="SMART" id="SM00554">
    <property type="entry name" value="FAS1"/>
    <property type="match status" value="1"/>
</dbReference>
<dbReference type="Gene3D" id="2.30.180.10">
    <property type="entry name" value="FAS1 domain"/>
    <property type="match status" value="2"/>
</dbReference>
<dbReference type="InterPro" id="IPR050904">
    <property type="entry name" value="Adhesion/Biosynth-related"/>
</dbReference>
<name>A0ABS8PL17_9BACT</name>
<dbReference type="PROSITE" id="PS51257">
    <property type="entry name" value="PROKAR_LIPOPROTEIN"/>
    <property type="match status" value="1"/>
</dbReference>
<comment type="caution">
    <text evidence="2">The sequence shown here is derived from an EMBL/GenBank/DDBJ whole genome shotgun (WGS) entry which is preliminary data.</text>
</comment>
<dbReference type="InterPro" id="IPR036378">
    <property type="entry name" value="FAS1_dom_sf"/>
</dbReference>
<accession>A0ABS8PL17</accession>
<dbReference type="InterPro" id="IPR000782">
    <property type="entry name" value="FAS1_domain"/>
</dbReference>
<feature type="domain" description="FAS1" evidence="1">
    <location>
        <begin position="212"/>
        <end position="427"/>
    </location>
</feature>
<keyword evidence="3" id="KW-1185">Reference proteome</keyword>
<organism evidence="2 3">
    <name type="scientific">Niabella pedocola</name>
    <dbReference type="NCBI Taxonomy" id="1752077"/>
    <lineage>
        <taxon>Bacteria</taxon>
        <taxon>Pseudomonadati</taxon>
        <taxon>Bacteroidota</taxon>
        <taxon>Chitinophagia</taxon>
        <taxon>Chitinophagales</taxon>
        <taxon>Chitinophagaceae</taxon>
        <taxon>Niabella</taxon>
    </lineage>
</organism>
<dbReference type="SUPFAM" id="SSF82153">
    <property type="entry name" value="FAS1 domain"/>
    <property type="match status" value="2"/>
</dbReference>
<feature type="domain" description="FAS1" evidence="1">
    <location>
        <begin position="42"/>
        <end position="206"/>
    </location>
</feature>
<dbReference type="PANTHER" id="PTHR10900">
    <property type="entry name" value="PERIOSTIN-RELATED"/>
    <property type="match status" value="1"/>
</dbReference>
<protein>
    <submittedName>
        <fullName evidence="2">Fasciclin domain-containing protein</fullName>
    </submittedName>
</protein>
<sequence>MRLNHTFFKRTGCVLFAAGLLLQACNKDLPEAVPLTPEAPTATETLLQKLNAPEFSILKTAVEKASTFASTTGKLTDLLSNANGEFTFFAPDNTAILTSFSLLGLPADANSLNFFRAGQLDSMLKYHLIGGTQLTSSRISSTAPALNMYLQSMLILAAPSANLPPGYRMPIFLGKQGSAVFVNNVPVKTPDIMASNGVMHKVAVALLPPDKVLWQTIAANAGGSYTYFKAAVIRADGGESATGQFQSALSTANANFTALIPTNTAFEQLLVGQITKALMDKGMPGPAAGTAATALVAGYGVTLISNPASVPVYGPDLAAVITPQLLQGLVAYHLLAKPGTTVLGYRDFTVNFPADNAVNVPTLVNASVPAHPGVSLKATFSGASLTSATAKGLGNATASNIILSAPPSSTNDLNHVNGVIQRIDQVLLPQ</sequence>
<evidence type="ECO:0000313" key="3">
    <source>
        <dbReference type="Proteomes" id="UP001199816"/>
    </source>
</evidence>
<dbReference type="Proteomes" id="UP001199816">
    <property type="component" value="Unassembled WGS sequence"/>
</dbReference>
<gene>
    <name evidence="2" type="ORF">LQ567_03310</name>
</gene>
<reference evidence="2 3" key="1">
    <citation type="submission" date="2021-11" db="EMBL/GenBank/DDBJ databases">
        <title>Genomic of Niabella pedocola.</title>
        <authorList>
            <person name="Wu T."/>
        </authorList>
    </citation>
    <scope>NUCLEOTIDE SEQUENCE [LARGE SCALE GENOMIC DNA]</scope>
    <source>
        <strain evidence="2 3">JCM 31011</strain>
    </source>
</reference>
<evidence type="ECO:0000313" key="2">
    <source>
        <dbReference type="EMBL" id="MCD2421775.1"/>
    </source>
</evidence>
<dbReference type="PANTHER" id="PTHR10900:SF77">
    <property type="entry name" value="FI19380P1"/>
    <property type="match status" value="1"/>
</dbReference>
<dbReference type="Pfam" id="PF02469">
    <property type="entry name" value="Fasciclin"/>
    <property type="match status" value="1"/>
</dbReference>